<dbReference type="EMBL" id="LRBV02000005">
    <property type="status" value="NOT_ANNOTATED_CDS"/>
    <property type="molecule type" value="Genomic_DNA"/>
</dbReference>
<dbReference type="RefSeq" id="XP_030968847.1">
    <property type="nucleotide sequence ID" value="XM_031112987.1"/>
</dbReference>
<accession>A0A7N2LPH7</accession>
<dbReference type="OrthoDB" id="10383788at2759"/>
<evidence type="ECO:0000313" key="3">
    <source>
        <dbReference type="Proteomes" id="UP000594261"/>
    </source>
</evidence>
<dbReference type="AlphaFoldDB" id="A0A7N2LPH7"/>
<organism evidence="2 3">
    <name type="scientific">Quercus lobata</name>
    <name type="common">Valley oak</name>
    <dbReference type="NCBI Taxonomy" id="97700"/>
    <lineage>
        <taxon>Eukaryota</taxon>
        <taxon>Viridiplantae</taxon>
        <taxon>Streptophyta</taxon>
        <taxon>Embryophyta</taxon>
        <taxon>Tracheophyta</taxon>
        <taxon>Spermatophyta</taxon>
        <taxon>Magnoliopsida</taxon>
        <taxon>eudicotyledons</taxon>
        <taxon>Gunneridae</taxon>
        <taxon>Pentapetalae</taxon>
        <taxon>rosids</taxon>
        <taxon>fabids</taxon>
        <taxon>Fagales</taxon>
        <taxon>Fagaceae</taxon>
        <taxon>Quercus</taxon>
    </lineage>
</organism>
<dbReference type="EnsemblPlants" id="QL05p023515:mrna">
    <property type="protein sequence ID" value="QL05p023515:mrna"/>
    <property type="gene ID" value="QL05p023515"/>
</dbReference>
<sequence>MASNDSNYRRGRGKTIDPAAHPRPKATDDIIYTSIATPPPLIPASSSSSSPSSFFPNVHDHDPHASASPPHHHINAGPESKDDAFDSTLLKHETSDDVSGANNFDAGSHGEPQLRKRGNSIEDIQTPLDDMIKVQPSLDTSVVQGISIDREPHKVPPNK</sequence>
<proteinExistence type="predicted"/>
<name>A0A7N2LPH7_QUELO</name>
<feature type="region of interest" description="Disordered" evidence="1">
    <location>
        <begin position="1"/>
        <end position="123"/>
    </location>
</feature>
<evidence type="ECO:0000256" key="1">
    <source>
        <dbReference type="SAM" id="MobiDB-lite"/>
    </source>
</evidence>
<gene>
    <name evidence="2" type="primary">LOC115989313</name>
</gene>
<dbReference type="InParanoid" id="A0A7N2LPH7"/>
<keyword evidence="3" id="KW-1185">Reference proteome</keyword>
<reference evidence="2" key="2">
    <citation type="submission" date="2021-01" db="UniProtKB">
        <authorList>
            <consortium name="EnsemblPlants"/>
        </authorList>
    </citation>
    <scope>IDENTIFICATION</scope>
</reference>
<protein>
    <submittedName>
        <fullName evidence="2">Uncharacterized protein</fullName>
    </submittedName>
</protein>
<dbReference type="GeneID" id="115989313"/>
<dbReference type="Gramene" id="QL05p023515:mrna">
    <property type="protein sequence ID" value="QL05p023515:mrna"/>
    <property type="gene ID" value="QL05p023515"/>
</dbReference>
<evidence type="ECO:0000313" key="2">
    <source>
        <dbReference type="EnsemblPlants" id="QL05p023515:mrna"/>
    </source>
</evidence>
<dbReference type="KEGG" id="qlo:115989313"/>
<feature type="compositionally biased region" description="Low complexity" evidence="1">
    <location>
        <begin position="43"/>
        <end position="56"/>
    </location>
</feature>
<reference evidence="2 3" key="1">
    <citation type="journal article" date="2016" name="G3 (Bethesda)">
        <title>First Draft Assembly and Annotation of the Genome of a California Endemic Oak Quercus lobata Nee (Fagaceae).</title>
        <authorList>
            <person name="Sork V.L."/>
            <person name="Fitz-Gibbon S.T."/>
            <person name="Puiu D."/>
            <person name="Crepeau M."/>
            <person name="Gugger P.F."/>
            <person name="Sherman R."/>
            <person name="Stevens K."/>
            <person name="Langley C.H."/>
            <person name="Pellegrini M."/>
            <person name="Salzberg S.L."/>
        </authorList>
    </citation>
    <scope>NUCLEOTIDE SEQUENCE [LARGE SCALE GENOMIC DNA]</scope>
    <source>
        <strain evidence="2 3">cv. SW786</strain>
    </source>
</reference>
<dbReference type="Proteomes" id="UP000594261">
    <property type="component" value="Chromosome 5"/>
</dbReference>
<feature type="compositionally biased region" description="Basic and acidic residues" evidence="1">
    <location>
        <begin position="79"/>
        <end position="95"/>
    </location>
</feature>